<dbReference type="Proteomes" id="UP000541810">
    <property type="component" value="Unassembled WGS sequence"/>
</dbReference>
<sequence>MKIDFKKTLPSYKARRGVFEVVDVPAMQYLMVDGGGGPEAESFKRAIETVYPVAYTLKFMSKNDLGKDYVVPPMEALWWAEDWSVFTTGYDRSRWEWSVMLMTPDWITREMFDAAVEKVAAKKNRPPGLDELRLGTLAEGRCVQTLHLGPFADEGPVLKRMHEQFIPEQGLKMTGKHHEIYFSDFRKTAPEKLRTLLRQPVA</sequence>
<dbReference type="Gene3D" id="3.20.80.10">
    <property type="entry name" value="Regulatory factor, effector binding domain"/>
    <property type="match status" value="1"/>
</dbReference>
<proteinExistence type="predicted"/>
<dbReference type="AlphaFoldDB" id="A0A7X0LMF5"/>
<name>A0A7X0LMF5_9BACT</name>
<comment type="caution">
    <text evidence="2">The sequence shown here is derived from an EMBL/GenBank/DDBJ whole genome shotgun (WGS) entry which is preliminary data.</text>
</comment>
<reference evidence="2 3" key="1">
    <citation type="submission" date="2020-08" db="EMBL/GenBank/DDBJ databases">
        <title>Genomic Encyclopedia of Type Strains, Phase IV (KMG-IV): sequencing the most valuable type-strain genomes for metagenomic binning, comparative biology and taxonomic classification.</title>
        <authorList>
            <person name="Goeker M."/>
        </authorList>
    </citation>
    <scope>NUCLEOTIDE SEQUENCE [LARGE SCALE GENOMIC DNA]</scope>
    <source>
        <strain evidence="2 3">DSM 103725</strain>
    </source>
</reference>
<evidence type="ECO:0000313" key="3">
    <source>
        <dbReference type="Proteomes" id="UP000541810"/>
    </source>
</evidence>
<dbReference type="InterPro" id="IPR011256">
    <property type="entry name" value="Reg_factor_effector_dom_sf"/>
</dbReference>
<dbReference type="InterPro" id="IPR008319">
    <property type="entry name" value="GyrI-like_CCH_Lin2189-like"/>
</dbReference>
<dbReference type="RefSeq" id="WP_184679037.1">
    <property type="nucleotide sequence ID" value="NZ_JACHGY010000001.1"/>
</dbReference>
<evidence type="ECO:0000313" key="2">
    <source>
        <dbReference type="EMBL" id="MBB6431581.1"/>
    </source>
</evidence>
<organism evidence="2 3">
    <name type="scientific">Algisphaera agarilytica</name>
    <dbReference type="NCBI Taxonomy" id="1385975"/>
    <lineage>
        <taxon>Bacteria</taxon>
        <taxon>Pseudomonadati</taxon>
        <taxon>Planctomycetota</taxon>
        <taxon>Phycisphaerae</taxon>
        <taxon>Phycisphaerales</taxon>
        <taxon>Phycisphaeraceae</taxon>
        <taxon>Algisphaera</taxon>
    </lineage>
</organism>
<accession>A0A7X0LMF5</accession>
<feature type="domain" description="GyrI-like small molecule binding" evidence="1">
    <location>
        <begin position="19"/>
        <end position="201"/>
    </location>
</feature>
<dbReference type="PIRSF" id="PIRSF031644">
    <property type="entry name" value="UCP031644"/>
    <property type="match status" value="1"/>
</dbReference>
<protein>
    <recommendedName>
        <fullName evidence="1">GyrI-like small molecule binding domain-containing protein</fullName>
    </recommendedName>
</protein>
<keyword evidence="3" id="KW-1185">Reference proteome</keyword>
<dbReference type="SUPFAM" id="SSF55136">
    <property type="entry name" value="Probable bacterial effector-binding domain"/>
    <property type="match status" value="1"/>
</dbReference>
<dbReference type="Pfam" id="PF06445">
    <property type="entry name" value="GyrI-like"/>
    <property type="match status" value="1"/>
</dbReference>
<dbReference type="EMBL" id="JACHGY010000001">
    <property type="protein sequence ID" value="MBB6431581.1"/>
    <property type="molecule type" value="Genomic_DNA"/>
</dbReference>
<dbReference type="InterPro" id="IPR029442">
    <property type="entry name" value="GyrI-like"/>
</dbReference>
<gene>
    <name evidence="2" type="ORF">HNQ40_003387</name>
</gene>
<evidence type="ECO:0000259" key="1">
    <source>
        <dbReference type="Pfam" id="PF06445"/>
    </source>
</evidence>